<accession>W2TAR1</accession>
<reference evidence="3" key="1">
    <citation type="journal article" date="2014" name="Nat. Genet.">
        <title>Genome of the human hookworm Necator americanus.</title>
        <authorList>
            <person name="Tang Y.T."/>
            <person name="Gao X."/>
            <person name="Rosa B.A."/>
            <person name="Abubucker S."/>
            <person name="Hallsworth-Pepin K."/>
            <person name="Martin J."/>
            <person name="Tyagi R."/>
            <person name="Heizer E."/>
            <person name="Zhang X."/>
            <person name="Bhonagiri-Palsikar V."/>
            <person name="Minx P."/>
            <person name="Warren W.C."/>
            <person name="Wang Q."/>
            <person name="Zhan B."/>
            <person name="Hotez P.J."/>
            <person name="Sternberg P.W."/>
            <person name="Dougall A."/>
            <person name="Gaze S.T."/>
            <person name="Mulvenna J."/>
            <person name="Sotillo J."/>
            <person name="Ranganathan S."/>
            <person name="Rabelo E.M."/>
            <person name="Wilson R.K."/>
            <person name="Felgner P.L."/>
            <person name="Bethony J."/>
            <person name="Hawdon J.M."/>
            <person name="Gasser R.B."/>
            <person name="Loukas A."/>
            <person name="Mitreva M."/>
        </authorList>
    </citation>
    <scope>NUCLEOTIDE SEQUENCE [LARGE SCALE GENOMIC DNA]</scope>
</reference>
<name>W2TAR1_NECAM</name>
<dbReference type="PANTHER" id="PTHR24410:SF47">
    <property type="entry name" value="BTB DOMAIN-CONTAINING PROTEIN"/>
    <property type="match status" value="1"/>
</dbReference>
<dbReference type="Pfam" id="PF00651">
    <property type="entry name" value="BTB"/>
    <property type="match status" value="1"/>
</dbReference>
<dbReference type="InterPro" id="IPR051481">
    <property type="entry name" value="BTB-POZ/Galectin-3-binding"/>
</dbReference>
<dbReference type="Gene3D" id="3.30.710.10">
    <property type="entry name" value="Potassium Channel Kv1.1, Chain A"/>
    <property type="match status" value="1"/>
</dbReference>
<organism evidence="2 3">
    <name type="scientific">Necator americanus</name>
    <name type="common">Human hookworm</name>
    <dbReference type="NCBI Taxonomy" id="51031"/>
    <lineage>
        <taxon>Eukaryota</taxon>
        <taxon>Metazoa</taxon>
        <taxon>Ecdysozoa</taxon>
        <taxon>Nematoda</taxon>
        <taxon>Chromadorea</taxon>
        <taxon>Rhabditida</taxon>
        <taxon>Rhabditina</taxon>
        <taxon>Rhabditomorpha</taxon>
        <taxon>Strongyloidea</taxon>
        <taxon>Ancylostomatidae</taxon>
        <taxon>Bunostominae</taxon>
        <taxon>Necator</taxon>
    </lineage>
</organism>
<gene>
    <name evidence="2" type="ORF">NECAME_18164</name>
</gene>
<protein>
    <recommendedName>
        <fullName evidence="1">BTB domain-containing protein</fullName>
    </recommendedName>
</protein>
<evidence type="ECO:0000313" key="2">
    <source>
        <dbReference type="EMBL" id="ETN79125.1"/>
    </source>
</evidence>
<evidence type="ECO:0000259" key="1">
    <source>
        <dbReference type="Pfam" id="PF00651"/>
    </source>
</evidence>
<dbReference type="PANTHER" id="PTHR24410">
    <property type="entry name" value="HL07962P-RELATED"/>
    <property type="match status" value="1"/>
</dbReference>
<dbReference type="AlphaFoldDB" id="W2TAR1"/>
<proteinExistence type="predicted"/>
<dbReference type="Proteomes" id="UP000053676">
    <property type="component" value="Unassembled WGS sequence"/>
</dbReference>
<dbReference type="OrthoDB" id="2359033at2759"/>
<dbReference type="EMBL" id="KI659622">
    <property type="protein sequence ID" value="ETN79125.1"/>
    <property type="molecule type" value="Genomic_DNA"/>
</dbReference>
<dbReference type="SUPFAM" id="SSF54695">
    <property type="entry name" value="POZ domain"/>
    <property type="match status" value="1"/>
</dbReference>
<keyword evidence="3" id="KW-1185">Reference proteome</keyword>
<feature type="domain" description="BTB" evidence="1">
    <location>
        <begin position="26"/>
        <end position="64"/>
    </location>
</feature>
<evidence type="ECO:0000313" key="3">
    <source>
        <dbReference type="Proteomes" id="UP000053676"/>
    </source>
</evidence>
<dbReference type="InterPro" id="IPR011333">
    <property type="entry name" value="SKP1/BTB/POZ_sf"/>
</dbReference>
<dbReference type="STRING" id="51031.W2TAR1"/>
<sequence>MAPILDFQRFSHVQDLEMVEDAPCQKVFPAFLRFLYCNHVVLHQDNCLPILILADKYNVISLKKPNGTQVEV</sequence>
<dbReference type="InterPro" id="IPR000210">
    <property type="entry name" value="BTB/POZ_dom"/>
</dbReference>
<dbReference type="KEGG" id="nai:NECAME_18164"/>